<evidence type="ECO:0000256" key="2">
    <source>
        <dbReference type="ARBA" id="ARBA00005019"/>
    </source>
</evidence>
<dbReference type="Proteomes" id="UP000708576">
    <property type="component" value="Unassembled WGS sequence"/>
</dbReference>
<evidence type="ECO:0000256" key="3">
    <source>
        <dbReference type="ARBA" id="ARBA00009014"/>
    </source>
</evidence>
<dbReference type="EMBL" id="JAGUCO010000007">
    <property type="protein sequence ID" value="MBS2098912.1"/>
    <property type="molecule type" value="Genomic_DNA"/>
</dbReference>
<dbReference type="GO" id="GO:0004515">
    <property type="term" value="F:nicotinate-nucleotide adenylyltransferase activity"/>
    <property type="evidence" value="ECO:0007669"/>
    <property type="project" value="UniProtKB-EC"/>
</dbReference>
<comment type="pathway">
    <text evidence="2 11">Cofactor biosynthesis; NAD(+) biosynthesis; deamido-NAD(+) from nicotinate D-ribonucleotide: step 1/1.</text>
</comment>
<keyword evidence="4 11" id="KW-0662">Pyridine nucleotide biosynthesis</keyword>
<evidence type="ECO:0000313" key="13">
    <source>
        <dbReference type="EMBL" id="MBS2098912.1"/>
    </source>
</evidence>
<comment type="similarity">
    <text evidence="3 11">Belongs to the NadD family.</text>
</comment>
<sequence>MKQIGLFFGSFNPIHIGHLALANYMCEFEEMDEVWFVVSPQNPFKSSLDLISTHHRIKMVELAIAQYANFQVEDIESSMPVPSYTINTLTELRKIHSDCEFNIIMGADNIQNIHRWKDGDRILTDYCILVYPRLRYSTDHMQLPLSVRITEAPNIEVSSTQIREWIKNGKQLPFLTSPAVMNYINTNHLYQ</sequence>
<evidence type="ECO:0000259" key="12">
    <source>
        <dbReference type="Pfam" id="PF01467"/>
    </source>
</evidence>
<keyword evidence="8 11" id="KW-0067">ATP-binding</keyword>
<dbReference type="PANTHER" id="PTHR39321:SF3">
    <property type="entry name" value="PHOSPHOPANTETHEINE ADENYLYLTRANSFERASE"/>
    <property type="match status" value="1"/>
</dbReference>
<evidence type="ECO:0000256" key="4">
    <source>
        <dbReference type="ARBA" id="ARBA00022642"/>
    </source>
</evidence>
<comment type="function">
    <text evidence="1 11">Catalyzes the reversible adenylation of nicotinate mononucleotide (NaMN) to nicotinic acid adenine dinucleotide (NaAD).</text>
</comment>
<evidence type="ECO:0000256" key="8">
    <source>
        <dbReference type="ARBA" id="ARBA00022840"/>
    </source>
</evidence>
<evidence type="ECO:0000256" key="11">
    <source>
        <dbReference type="HAMAP-Rule" id="MF_00244"/>
    </source>
</evidence>
<dbReference type="InterPro" id="IPR014729">
    <property type="entry name" value="Rossmann-like_a/b/a_fold"/>
</dbReference>
<evidence type="ECO:0000256" key="10">
    <source>
        <dbReference type="ARBA" id="ARBA00048721"/>
    </source>
</evidence>
<evidence type="ECO:0000256" key="6">
    <source>
        <dbReference type="ARBA" id="ARBA00022695"/>
    </source>
</evidence>
<dbReference type="RefSeq" id="WP_212216156.1">
    <property type="nucleotide sequence ID" value="NZ_JAGUCO010000007.1"/>
</dbReference>
<dbReference type="CDD" id="cd02165">
    <property type="entry name" value="NMNAT"/>
    <property type="match status" value="1"/>
</dbReference>
<proteinExistence type="inferred from homology"/>
<dbReference type="Gene3D" id="3.40.50.620">
    <property type="entry name" value="HUPs"/>
    <property type="match status" value="1"/>
</dbReference>
<evidence type="ECO:0000256" key="9">
    <source>
        <dbReference type="ARBA" id="ARBA00023027"/>
    </source>
</evidence>
<dbReference type="Pfam" id="PF01467">
    <property type="entry name" value="CTP_transf_like"/>
    <property type="match status" value="1"/>
</dbReference>
<comment type="catalytic activity">
    <reaction evidence="10 11">
        <text>nicotinate beta-D-ribonucleotide + ATP + H(+) = deamido-NAD(+) + diphosphate</text>
        <dbReference type="Rhea" id="RHEA:22860"/>
        <dbReference type="ChEBI" id="CHEBI:15378"/>
        <dbReference type="ChEBI" id="CHEBI:30616"/>
        <dbReference type="ChEBI" id="CHEBI:33019"/>
        <dbReference type="ChEBI" id="CHEBI:57502"/>
        <dbReference type="ChEBI" id="CHEBI:58437"/>
        <dbReference type="EC" id="2.7.7.18"/>
    </reaction>
</comment>
<keyword evidence="14" id="KW-1185">Reference proteome</keyword>
<dbReference type="PANTHER" id="PTHR39321">
    <property type="entry name" value="NICOTINATE-NUCLEOTIDE ADENYLYLTRANSFERASE-RELATED"/>
    <property type="match status" value="1"/>
</dbReference>
<organism evidence="13 14">
    <name type="scientific">Carboxylicivirga linearis</name>
    <dbReference type="NCBI Taxonomy" id="1628157"/>
    <lineage>
        <taxon>Bacteria</taxon>
        <taxon>Pseudomonadati</taxon>
        <taxon>Bacteroidota</taxon>
        <taxon>Bacteroidia</taxon>
        <taxon>Marinilabiliales</taxon>
        <taxon>Marinilabiliaceae</taxon>
        <taxon>Carboxylicivirga</taxon>
    </lineage>
</organism>
<keyword evidence="5 11" id="KW-0808">Transferase</keyword>
<dbReference type="NCBIfam" id="TIGR00125">
    <property type="entry name" value="cyt_tran_rel"/>
    <property type="match status" value="1"/>
</dbReference>
<comment type="caution">
    <text evidence="13">The sequence shown here is derived from an EMBL/GenBank/DDBJ whole genome shotgun (WGS) entry which is preliminary data.</text>
</comment>
<evidence type="ECO:0000256" key="7">
    <source>
        <dbReference type="ARBA" id="ARBA00022741"/>
    </source>
</evidence>
<evidence type="ECO:0000256" key="5">
    <source>
        <dbReference type="ARBA" id="ARBA00022679"/>
    </source>
</evidence>
<protein>
    <recommendedName>
        <fullName evidence="11">Probable nicotinate-nucleotide adenylyltransferase</fullName>
        <ecNumber evidence="11">2.7.7.18</ecNumber>
    </recommendedName>
    <alternativeName>
        <fullName evidence="11">Deamido-NAD(+) diphosphorylase</fullName>
    </alternativeName>
    <alternativeName>
        <fullName evidence="11">Deamido-NAD(+) pyrophosphorylase</fullName>
    </alternativeName>
    <alternativeName>
        <fullName evidence="11">Nicotinate mononucleotide adenylyltransferase</fullName>
        <shortName evidence="11">NaMN adenylyltransferase</shortName>
    </alternativeName>
</protein>
<evidence type="ECO:0000313" key="14">
    <source>
        <dbReference type="Proteomes" id="UP000708576"/>
    </source>
</evidence>
<gene>
    <name evidence="11" type="primary">nadD</name>
    <name evidence="13" type="ORF">KEM10_11530</name>
</gene>
<reference evidence="13 14" key="1">
    <citation type="journal article" date="2015" name="Int. J. Syst. Evol. Microbiol.">
        <title>Carboxylicivirga linearis sp. nov., isolated from a sea cucumber culture pond.</title>
        <authorList>
            <person name="Wang F.Q."/>
            <person name="Zhou Y.X."/>
            <person name="Lin X.Z."/>
            <person name="Chen G.J."/>
            <person name="Du Z.J."/>
        </authorList>
    </citation>
    <scope>NUCLEOTIDE SEQUENCE [LARGE SCALE GENOMIC DNA]</scope>
    <source>
        <strain evidence="13 14">FB218</strain>
    </source>
</reference>
<keyword evidence="6 11" id="KW-0548">Nucleotidyltransferase</keyword>
<keyword evidence="7 11" id="KW-0547">Nucleotide-binding</keyword>
<dbReference type="HAMAP" id="MF_00244">
    <property type="entry name" value="NaMN_adenylyltr"/>
    <property type="match status" value="1"/>
</dbReference>
<feature type="domain" description="Cytidyltransferase-like" evidence="12">
    <location>
        <begin position="6"/>
        <end position="164"/>
    </location>
</feature>
<dbReference type="InterPro" id="IPR005248">
    <property type="entry name" value="NadD/NMNAT"/>
</dbReference>
<evidence type="ECO:0000256" key="1">
    <source>
        <dbReference type="ARBA" id="ARBA00002324"/>
    </source>
</evidence>
<name>A0ABS5JVI1_9BACT</name>
<accession>A0ABS5JVI1</accession>
<dbReference type="InterPro" id="IPR004821">
    <property type="entry name" value="Cyt_trans-like"/>
</dbReference>
<dbReference type="EC" id="2.7.7.18" evidence="11"/>
<dbReference type="NCBIfam" id="TIGR00482">
    <property type="entry name" value="nicotinate (nicotinamide) nucleotide adenylyltransferase"/>
    <property type="match status" value="1"/>
</dbReference>
<dbReference type="SUPFAM" id="SSF52374">
    <property type="entry name" value="Nucleotidylyl transferase"/>
    <property type="match status" value="1"/>
</dbReference>
<keyword evidence="9 11" id="KW-0520">NAD</keyword>